<evidence type="ECO:0000256" key="2">
    <source>
        <dbReference type="ARBA" id="ARBA00013729"/>
    </source>
</evidence>
<dbReference type="EMBL" id="JBGMEI010000002">
    <property type="protein sequence ID" value="MFO3665140.1"/>
    <property type="molecule type" value="Genomic_DNA"/>
</dbReference>
<keyword evidence="12" id="KW-0251">Elongation factor</keyword>
<dbReference type="RefSeq" id="WP_262122437.1">
    <property type="nucleotide sequence ID" value="NZ_JBGMEI010000002.1"/>
</dbReference>
<evidence type="ECO:0000256" key="4">
    <source>
        <dbReference type="ARBA" id="ARBA00023125"/>
    </source>
</evidence>
<accession>A0ABW9M7G3</accession>
<gene>
    <name evidence="8 12" type="primary">greA</name>
    <name evidence="12" type="ORF">ACCQ41_02595</name>
</gene>
<sequence length="157" mass="17673">MAENKEVILSKEYLEKLEDELEYLKTKRRPEIAEKIKIARSFGDLSENADYDEAKNEQGEIESRIAKVEDMIRNAKTIEVDLNSDEVGVGNTVTVHDEEFDETLDYKIVGTAESDPIKGFISNESPVGAALLGKKVDDRVEVATPNGKMYFTIKDIK</sequence>
<dbReference type="InterPro" id="IPR036805">
    <property type="entry name" value="Tscrpt_elong_fac_GreA/B_N_sf"/>
</dbReference>
<dbReference type="PIRSF" id="PIRSF006092">
    <property type="entry name" value="GreA_GreB"/>
    <property type="match status" value="1"/>
</dbReference>
<dbReference type="HAMAP" id="MF_00105">
    <property type="entry name" value="GreA_GreB"/>
    <property type="match status" value="1"/>
</dbReference>
<evidence type="ECO:0000313" key="12">
    <source>
        <dbReference type="EMBL" id="MFO3665140.1"/>
    </source>
</evidence>
<reference evidence="12 13" key="1">
    <citation type="journal article" date="2025" name="Anaerobe">
        <title>Description of Anaerococcus kampingiae sp. nov., Anaerococcus groningensis sp. nov., Anaerococcus martiniensis sp. nov., and Anaerococcus cruorum sp. nov., isolated from human clinical specimens.</title>
        <authorList>
            <person name="Boiten K.E."/>
            <person name="Meijer J."/>
            <person name="van Wezel E.M."/>
            <person name="Veloo A.C.M."/>
        </authorList>
    </citation>
    <scope>NUCLEOTIDE SEQUENCE [LARGE SCALE GENOMIC DNA]</scope>
    <source>
        <strain evidence="12 13">ENR0831</strain>
    </source>
</reference>
<name>A0ABW9M7G3_9FIRM</name>
<dbReference type="InterPro" id="IPR022691">
    <property type="entry name" value="Tscrpt_elong_fac_GreA/B_N"/>
</dbReference>
<dbReference type="PANTHER" id="PTHR30437:SF4">
    <property type="entry name" value="TRANSCRIPTION ELONGATION FACTOR GREA"/>
    <property type="match status" value="1"/>
</dbReference>
<dbReference type="Pfam" id="PF03449">
    <property type="entry name" value="GreA_GreB_N"/>
    <property type="match status" value="1"/>
</dbReference>
<dbReference type="Gene3D" id="1.10.287.180">
    <property type="entry name" value="Transcription elongation factor, GreA/GreB, N-terminal domain"/>
    <property type="match status" value="1"/>
</dbReference>
<protein>
    <recommendedName>
        <fullName evidence="2 8">Transcription elongation factor GreA</fullName>
    </recommendedName>
    <alternativeName>
        <fullName evidence="7 8">Transcript cleavage factor GreA</fullName>
    </alternativeName>
</protein>
<keyword evidence="12" id="KW-0648">Protein biosynthesis</keyword>
<feature type="domain" description="Transcription elongation factor GreA/GreB N-terminal" evidence="11">
    <location>
        <begin position="8"/>
        <end position="76"/>
    </location>
</feature>
<dbReference type="InterPro" id="IPR006359">
    <property type="entry name" value="Tscrpt_elong_fac_GreA"/>
</dbReference>
<keyword evidence="4 8" id="KW-0238">DNA-binding</keyword>
<dbReference type="InterPro" id="IPR028624">
    <property type="entry name" value="Tscrpt_elong_fac_GreA/B"/>
</dbReference>
<keyword evidence="13" id="KW-1185">Reference proteome</keyword>
<dbReference type="SUPFAM" id="SSF54534">
    <property type="entry name" value="FKBP-like"/>
    <property type="match status" value="1"/>
</dbReference>
<keyword evidence="3 8" id="KW-0805">Transcription regulation</keyword>
<dbReference type="PROSITE" id="PS00830">
    <property type="entry name" value="GREAB_2"/>
    <property type="match status" value="1"/>
</dbReference>
<dbReference type="Pfam" id="PF01272">
    <property type="entry name" value="GreA_GreB"/>
    <property type="match status" value="1"/>
</dbReference>
<dbReference type="PROSITE" id="PS00829">
    <property type="entry name" value="GREAB_1"/>
    <property type="match status" value="1"/>
</dbReference>
<evidence type="ECO:0000256" key="6">
    <source>
        <dbReference type="ARBA" id="ARBA00024916"/>
    </source>
</evidence>
<evidence type="ECO:0000256" key="3">
    <source>
        <dbReference type="ARBA" id="ARBA00023015"/>
    </source>
</evidence>
<dbReference type="Proteomes" id="UP001637996">
    <property type="component" value="Unassembled WGS sequence"/>
</dbReference>
<dbReference type="SUPFAM" id="SSF46557">
    <property type="entry name" value="GreA transcript cleavage protein, N-terminal domain"/>
    <property type="match status" value="1"/>
</dbReference>
<evidence type="ECO:0000256" key="5">
    <source>
        <dbReference type="ARBA" id="ARBA00023163"/>
    </source>
</evidence>
<evidence type="ECO:0000256" key="8">
    <source>
        <dbReference type="HAMAP-Rule" id="MF_00105"/>
    </source>
</evidence>
<dbReference type="NCBIfam" id="TIGR01462">
    <property type="entry name" value="greA"/>
    <property type="match status" value="1"/>
</dbReference>
<evidence type="ECO:0000256" key="7">
    <source>
        <dbReference type="ARBA" id="ARBA00030776"/>
    </source>
</evidence>
<comment type="function">
    <text evidence="6 8 9">Necessary for efficient RNA polymerase transcription elongation past template-encoded arresting sites. The arresting sites in DNA have the property of trapping a certain fraction of elongating RNA polymerases that pass through, resulting in locked ternary complexes. Cleavage of the nascent transcript by cleavage factors such as GreA or GreB allows the resumption of elongation from the new 3'terminus. GreA releases sequences of 2 to 3 nucleotides.</text>
</comment>
<comment type="caution">
    <text evidence="12">The sequence shown here is derived from an EMBL/GenBank/DDBJ whole genome shotgun (WGS) entry which is preliminary data.</text>
</comment>
<dbReference type="InterPro" id="IPR018151">
    <property type="entry name" value="TF_GreA/GreB_CS"/>
</dbReference>
<evidence type="ECO:0000259" key="10">
    <source>
        <dbReference type="Pfam" id="PF01272"/>
    </source>
</evidence>
<organism evidence="12 13">
    <name type="scientific">Anaerococcus martiniensis</name>
    <dbReference type="NCBI Taxonomy" id="3115615"/>
    <lineage>
        <taxon>Bacteria</taxon>
        <taxon>Bacillati</taxon>
        <taxon>Bacillota</taxon>
        <taxon>Tissierellia</taxon>
        <taxon>Tissierellales</taxon>
        <taxon>Peptoniphilaceae</taxon>
        <taxon>Anaerococcus</taxon>
    </lineage>
</organism>
<dbReference type="NCBIfam" id="NF001263">
    <property type="entry name" value="PRK00226.1-4"/>
    <property type="match status" value="1"/>
</dbReference>
<feature type="domain" description="Transcription elongation factor GreA/GreB C-terminal" evidence="10">
    <location>
        <begin position="84"/>
        <end position="157"/>
    </location>
</feature>
<comment type="similarity">
    <text evidence="1 8 9">Belongs to the GreA/GreB family.</text>
</comment>
<evidence type="ECO:0000256" key="1">
    <source>
        <dbReference type="ARBA" id="ARBA00008213"/>
    </source>
</evidence>
<dbReference type="Gene3D" id="3.10.50.30">
    <property type="entry name" value="Transcription elongation factor, GreA/GreB, C-terminal domain"/>
    <property type="match status" value="1"/>
</dbReference>
<keyword evidence="5 8" id="KW-0804">Transcription</keyword>
<evidence type="ECO:0000259" key="11">
    <source>
        <dbReference type="Pfam" id="PF03449"/>
    </source>
</evidence>
<dbReference type="GO" id="GO:0003746">
    <property type="term" value="F:translation elongation factor activity"/>
    <property type="evidence" value="ECO:0007669"/>
    <property type="project" value="UniProtKB-KW"/>
</dbReference>
<evidence type="ECO:0000313" key="13">
    <source>
        <dbReference type="Proteomes" id="UP001637996"/>
    </source>
</evidence>
<dbReference type="PANTHER" id="PTHR30437">
    <property type="entry name" value="TRANSCRIPTION ELONGATION FACTOR GREA"/>
    <property type="match status" value="1"/>
</dbReference>
<evidence type="ECO:0000256" key="9">
    <source>
        <dbReference type="RuleBase" id="RU000556"/>
    </source>
</evidence>
<dbReference type="InterPro" id="IPR023459">
    <property type="entry name" value="Tscrpt_elong_fac_GreA/B_fam"/>
</dbReference>
<proteinExistence type="inferred from homology"/>
<dbReference type="InterPro" id="IPR001437">
    <property type="entry name" value="Tscrpt_elong_fac_GreA/B_C"/>
</dbReference>
<dbReference type="InterPro" id="IPR036953">
    <property type="entry name" value="GreA/GreB_C_sf"/>
</dbReference>